<organism evidence="2">
    <name type="scientific">Lyngbya confervoides BDU141951</name>
    <dbReference type="NCBI Taxonomy" id="1574623"/>
    <lineage>
        <taxon>Bacteria</taxon>
        <taxon>Bacillati</taxon>
        <taxon>Cyanobacteriota</taxon>
        <taxon>Cyanophyceae</taxon>
        <taxon>Oscillatoriophycideae</taxon>
        <taxon>Oscillatoriales</taxon>
        <taxon>Microcoleaceae</taxon>
        <taxon>Lyngbya</taxon>
    </lineage>
</organism>
<proteinExistence type="predicted"/>
<sequence length="139" mass="15316">MAAINRHSYALRQLPGLSQEHWQLLHTAGLTTTDDLLKVARSPQQLQAIAAQLKLAPRYLQKWAALAELASLPSVGSDYCGLLLHSGVASVAQLAQQAPGRLHTQIRKLHTMTLRRSDLCPTPDQVVQWVREAKLVKGL</sequence>
<reference evidence="2" key="1">
    <citation type="submission" date="2014-11" db="EMBL/GenBank/DDBJ databases">
        <authorList>
            <person name="Malar M.C."/>
            <person name="Sen D."/>
            <person name="Tripathy S."/>
        </authorList>
    </citation>
    <scope>NUCLEOTIDE SEQUENCE</scope>
    <source>
        <strain evidence="2">BDU141951</strain>
    </source>
</reference>
<name>A0A0C1YLB2_9CYAN</name>
<dbReference type="Pfam" id="PF14229">
    <property type="entry name" value="DUF4332"/>
    <property type="match status" value="1"/>
</dbReference>
<evidence type="ECO:0000313" key="2">
    <source>
        <dbReference type="EMBL" id="NEV66254.1"/>
    </source>
</evidence>
<protein>
    <submittedName>
        <fullName evidence="2">DUF4332 domain-containing protein</fullName>
    </submittedName>
</protein>
<evidence type="ECO:0000259" key="1">
    <source>
        <dbReference type="Pfam" id="PF14229"/>
    </source>
</evidence>
<accession>A0A0C1YLB2</accession>
<dbReference type="InterPro" id="IPR025567">
    <property type="entry name" value="DUF4332"/>
</dbReference>
<dbReference type="AlphaFoldDB" id="A0A0C1YLB2"/>
<comment type="caution">
    <text evidence="2">The sequence shown here is derived from an EMBL/GenBank/DDBJ whole genome shotgun (WGS) entry which is preliminary data.</text>
</comment>
<gene>
    <name evidence="2" type="ORF">QQ91_003895</name>
</gene>
<feature type="domain" description="DUF4332" evidence="1">
    <location>
        <begin position="16"/>
        <end position="134"/>
    </location>
</feature>
<reference evidence="2" key="3">
    <citation type="submission" date="2020-02" db="EMBL/GenBank/DDBJ databases">
        <authorList>
            <person name="Sarangi A.N."/>
            <person name="Ghosh S."/>
            <person name="Mukherjee M."/>
            <person name="Tripathy S."/>
        </authorList>
    </citation>
    <scope>NUCLEOTIDE SEQUENCE</scope>
    <source>
        <strain evidence="2">BDU141951</strain>
    </source>
</reference>
<reference evidence="2" key="2">
    <citation type="journal article" date="2015" name="Genome Announc.">
        <title>Draft Genome Sequence of Filamentous Marine Cyanobacterium Lyngbya confervoides Strain BDU141951.</title>
        <authorList>
            <person name="Chandrababunaidu M.M."/>
            <person name="Sen D."/>
            <person name="Tripathy S."/>
        </authorList>
    </citation>
    <scope>NUCLEOTIDE SEQUENCE</scope>
    <source>
        <strain evidence="2">BDU141951</strain>
    </source>
</reference>
<dbReference type="EMBL" id="JTHE02000003">
    <property type="protein sequence ID" value="NEV66254.1"/>
    <property type="molecule type" value="Genomic_DNA"/>
</dbReference>